<dbReference type="PANTHER" id="PTHR47478:SF1">
    <property type="entry name" value="PYRIMIDINE 5'-NUCLEOTIDASE YJJG"/>
    <property type="match status" value="1"/>
</dbReference>
<dbReference type="NCBIfam" id="TIGR01549">
    <property type="entry name" value="HAD-SF-IA-v1"/>
    <property type="match status" value="1"/>
</dbReference>
<sequence>MNIRPYRYYLIDLDRTLWDFDRNSEHAIGLLISRTPELLRAVQEKEGCGEDSLHRFFMRYDVLNHRLWAMYESGKMTKEDLRWKRFHEAFRWYGIEDEALSRNFGEQYLEQMVHETALMPGAREMLESIRKAGGRMAILSNGFKEVQYRKLRGAGINGYFQTVVVSEEAGCLKPRPGIFARAVEVLSGMDRNGDPERWREAKSLSLMIGDDPVNDILGAQVFGIDQYYFNHKGTKSLSRPTYEAAELPVFLP</sequence>
<reference evidence="1" key="1">
    <citation type="submission" date="2020-10" db="EMBL/GenBank/DDBJ databases">
        <authorList>
            <person name="Gilroy R."/>
        </authorList>
    </citation>
    <scope>NUCLEOTIDE SEQUENCE</scope>
    <source>
        <strain evidence="1">ChiHjej13B12-12457</strain>
    </source>
</reference>
<reference evidence="1" key="2">
    <citation type="journal article" date="2021" name="PeerJ">
        <title>Extensive microbial diversity within the chicken gut microbiome revealed by metagenomics and culture.</title>
        <authorList>
            <person name="Gilroy R."/>
            <person name="Ravi A."/>
            <person name="Getino M."/>
            <person name="Pursley I."/>
            <person name="Horton D.L."/>
            <person name="Alikhan N.F."/>
            <person name="Baker D."/>
            <person name="Gharbi K."/>
            <person name="Hall N."/>
            <person name="Watson M."/>
            <person name="Adriaenssens E.M."/>
            <person name="Foster-Nyarko E."/>
            <person name="Jarju S."/>
            <person name="Secka A."/>
            <person name="Antonio M."/>
            <person name="Oren A."/>
            <person name="Chaudhuri R.R."/>
            <person name="La Ragione R."/>
            <person name="Hildebrand F."/>
            <person name="Pallen M.J."/>
        </authorList>
    </citation>
    <scope>NUCLEOTIDE SEQUENCE</scope>
    <source>
        <strain evidence="1">ChiHjej13B12-12457</strain>
    </source>
</reference>
<dbReference type="SFLD" id="SFLDS00003">
    <property type="entry name" value="Haloacid_Dehalogenase"/>
    <property type="match status" value="1"/>
</dbReference>
<dbReference type="InterPro" id="IPR006439">
    <property type="entry name" value="HAD-SF_hydro_IA"/>
</dbReference>
<evidence type="ECO:0000313" key="2">
    <source>
        <dbReference type="Proteomes" id="UP000886744"/>
    </source>
</evidence>
<protein>
    <submittedName>
        <fullName evidence="1">HAD-IA family hydrolase</fullName>
    </submittedName>
</protein>
<gene>
    <name evidence="1" type="ORF">IAC94_07520</name>
</gene>
<dbReference type="InterPro" id="IPR052550">
    <property type="entry name" value="Pyrimidine_5'-ntase_YjjG"/>
</dbReference>
<dbReference type="Gene3D" id="1.10.150.240">
    <property type="entry name" value="Putative phosphatase, domain 2"/>
    <property type="match status" value="1"/>
</dbReference>
<dbReference type="SFLD" id="SFLDG01129">
    <property type="entry name" value="C1.5:_HAD__Beta-PGM__Phosphata"/>
    <property type="match status" value="1"/>
</dbReference>
<dbReference type="Gene3D" id="3.40.50.1000">
    <property type="entry name" value="HAD superfamily/HAD-like"/>
    <property type="match status" value="1"/>
</dbReference>
<dbReference type="PANTHER" id="PTHR47478">
    <property type="match status" value="1"/>
</dbReference>
<dbReference type="AlphaFoldDB" id="A0A9D1J6X6"/>
<name>A0A9D1J6X6_9BACT</name>
<comment type="caution">
    <text evidence="1">The sequence shown here is derived from an EMBL/GenBank/DDBJ whole genome shotgun (WGS) entry which is preliminary data.</text>
</comment>
<proteinExistence type="predicted"/>
<dbReference type="GO" id="GO:0016787">
    <property type="term" value="F:hydrolase activity"/>
    <property type="evidence" value="ECO:0007669"/>
    <property type="project" value="UniProtKB-KW"/>
</dbReference>
<dbReference type="Proteomes" id="UP000886744">
    <property type="component" value="Unassembled WGS sequence"/>
</dbReference>
<accession>A0A9D1J6X6</accession>
<dbReference type="InterPro" id="IPR023214">
    <property type="entry name" value="HAD_sf"/>
</dbReference>
<evidence type="ECO:0000313" key="1">
    <source>
        <dbReference type="EMBL" id="HIR63351.1"/>
    </source>
</evidence>
<organism evidence="1 2">
    <name type="scientific">Candidatus Coprenecus avistercoris</name>
    <dbReference type="NCBI Taxonomy" id="2840730"/>
    <lineage>
        <taxon>Bacteria</taxon>
        <taxon>Pseudomonadati</taxon>
        <taxon>Bacteroidota</taxon>
        <taxon>Bacteroidia</taxon>
        <taxon>Bacteroidales</taxon>
        <taxon>Rikenellaceae</taxon>
        <taxon>Rikenellaceae incertae sedis</taxon>
        <taxon>Candidatus Coprenecus</taxon>
    </lineage>
</organism>
<dbReference type="InterPro" id="IPR023198">
    <property type="entry name" value="PGP-like_dom2"/>
</dbReference>
<dbReference type="EMBL" id="DVHI01000094">
    <property type="protein sequence ID" value="HIR63351.1"/>
    <property type="molecule type" value="Genomic_DNA"/>
</dbReference>
<dbReference type="Pfam" id="PF00702">
    <property type="entry name" value="Hydrolase"/>
    <property type="match status" value="1"/>
</dbReference>
<dbReference type="SUPFAM" id="SSF56784">
    <property type="entry name" value="HAD-like"/>
    <property type="match status" value="1"/>
</dbReference>
<dbReference type="InterPro" id="IPR036412">
    <property type="entry name" value="HAD-like_sf"/>
</dbReference>
<keyword evidence="1" id="KW-0378">Hydrolase</keyword>